<evidence type="ECO:0000313" key="4">
    <source>
        <dbReference type="Proteomes" id="UP000737113"/>
    </source>
</evidence>
<evidence type="ECO:0000259" key="2">
    <source>
        <dbReference type="Pfam" id="PF13511"/>
    </source>
</evidence>
<feature type="chain" id="PRO_5037261967" evidence="1">
    <location>
        <begin position="19"/>
        <end position="182"/>
    </location>
</feature>
<dbReference type="Proteomes" id="UP000737113">
    <property type="component" value="Unassembled WGS sequence"/>
</dbReference>
<reference evidence="3" key="1">
    <citation type="submission" date="2020-04" db="EMBL/GenBank/DDBJ databases">
        <title>Description of Shewanella salipaludis sp. nov., isolated from a salt marsh.</title>
        <authorList>
            <person name="Park S."/>
            <person name="Yoon J.-H."/>
        </authorList>
    </citation>
    <scope>NUCLEOTIDE SEQUENCE</scope>
    <source>
        <strain evidence="3">SHSM-M6</strain>
    </source>
</reference>
<dbReference type="RefSeq" id="WP_169565942.1">
    <property type="nucleotide sequence ID" value="NZ_JAAXYH010000024.1"/>
</dbReference>
<feature type="domain" description="DUF4124" evidence="2">
    <location>
        <begin position="9"/>
        <end position="60"/>
    </location>
</feature>
<gene>
    <name evidence="3" type="ORF">HC757_18640</name>
</gene>
<accession>A0A972G1L1</accession>
<dbReference type="InterPro" id="IPR025392">
    <property type="entry name" value="DUF4124"/>
</dbReference>
<keyword evidence="4" id="KW-1185">Reference proteome</keyword>
<dbReference type="EMBL" id="JAAXYH010000024">
    <property type="protein sequence ID" value="NMH67168.1"/>
    <property type="molecule type" value="Genomic_DNA"/>
</dbReference>
<evidence type="ECO:0000256" key="1">
    <source>
        <dbReference type="SAM" id="SignalP"/>
    </source>
</evidence>
<evidence type="ECO:0000313" key="3">
    <source>
        <dbReference type="EMBL" id="NMH67168.1"/>
    </source>
</evidence>
<proteinExistence type="predicted"/>
<protein>
    <submittedName>
        <fullName evidence="3">DUF4124 domain-containing protein</fullName>
    </submittedName>
</protein>
<dbReference type="AlphaFoldDB" id="A0A972G1L1"/>
<feature type="signal peptide" evidence="1">
    <location>
        <begin position="1"/>
        <end position="18"/>
    </location>
</feature>
<name>A0A972G1L1_9GAMM</name>
<comment type="caution">
    <text evidence="3">The sequence shown here is derived from an EMBL/GenBank/DDBJ whole genome shotgun (WGS) entry which is preliminary data.</text>
</comment>
<sequence>MRTRIFLGLMFVACLAQATVYKWVDKDGKVHYSDEPKANAQVLELKENTQNAIALPSPAPDAGRRSATAMPDEIHYQLNIASPAEEATIRNNNGDFELRVEVTPELAGQHLLALFMDGKLQGEPQRQSLFSLKNIDRGAHSLQVRVVTQNGKVLASSSPRKIFLHQAAQFAKPGALPSIKKN</sequence>
<dbReference type="Pfam" id="PF13511">
    <property type="entry name" value="DUF4124"/>
    <property type="match status" value="1"/>
</dbReference>
<organism evidence="3 4">
    <name type="scientific">Shewanella salipaludis</name>
    <dbReference type="NCBI Taxonomy" id="2723052"/>
    <lineage>
        <taxon>Bacteria</taxon>
        <taxon>Pseudomonadati</taxon>
        <taxon>Pseudomonadota</taxon>
        <taxon>Gammaproteobacteria</taxon>
        <taxon>Alteromonadales</taxon>
        <taxon>Shewanellaceae</taxon>
        <taxon>Shewanella</taxon>
    </lineage>
</organism>
<keyword evidence="1" id="KW-0732">Signal</keyword>